<comment type="caution">
    <text evidence="2">The sequence shown here is derived from an EMBL/GenBank/DDBJ whole genome shotgun (WGS) entry which is preliminary data.</text>
</comment>
<feature type="region of interest" description="Disordered" evidence="1">
    <location>
        <begin position="1"/>
        <end position="23"/>
    </location>
</feature>
<gene>
    <name evidence="2" type="ORF">Tci_037941</name>
</gene>
<feature type="compositionally biased region" description="Basic and acidic residues" evidence="1">
    <location>
        <begin position="7"/>
        <end position="23"/>
    </location>
</feature>
<sequence length="69" mass="7577">DHDDPYDDAHPEGENNVKRQKTSEHGIYMFGESSSGKVNESKPCPSTSAEDCLSWSDIIIIAVLVKKLG</sequence>
<organism evidence="2">
    <name type="scientific">Tanacetum cinerariifolium</name>
    <name type="common">Dalmatian daisy</name>
    <name type="synonym">Chrysanthemum cinerariifolium</name>
    <dbReference type="NCBI Taxonomy" id="118510"/>
    <lineage>
        <taxon>Eukaryota</taxon>
        <taxon>Viridiplantae</taxon>
        <taxon>Streptophyta</taxon>
        <taxon>Embryophyta</taxon>
        <taxon>Tracheophyta</taxon>
        <taxon>Spermatophyta</taxon>
        <taxon>Magnoliopsida</taxon>
        <taxon>eudicotyledons</taxon>
        <taxon>Gunneridae</taxon>
        <taxon>Pentapetalae</taxon>
        <taxon>asterids</taxon>
        <taxon>campanulids</taxon>
        <taxon>Asterales</taxon>
        <taxon>Asteraceae</taxon>
        <taxon>Asteroideae</taxon>
        <taxon>Anthemideae</taxon>
        <taxon>Anthemidinae</taxon>
        <taxon>Tanacetum</taxon>
    </lineage>
</organism>
<proteinExistence type="predicted"/>
<evidence type="ECO:0000256" key="1">
    <source>
        <dbReference type="SAM" id="MobiDB-lite"/>
    </source>
</evidence>
<evidence type="ECO:0000313" key="2">
    <source>
        <dbReference type="EMBL" id="GEU65963.1"/>
    </source>
</evidence>
<feature type="non-terminal residue" evidence="2">
    <location>
        <position position="1"/>
    </location>
</feature>
<accession>A0A6L2LVX2</accession>
<dbReference type="EMBL" id="BKCJ010005299">
    <property type="protein sequence ID" value="GEU65963.1"/>
    <property type="molecule type" value="Genomic_DNA"/>
</dbReference>
<reference evidence="2" key="1">
    <citation type="journal article" date="2019" name="Sci. Rep.">
        <title>Draft genome of Tanacetum cinerariifolium, the natural source of mosquito coil.</title>
        <authorList>
            <person name="Yamashiro T."/>
            <person name="Shiraishi A."/>
            <person name="Satake H."/>
            <person name="Nakayama K."/>
        </authorList>
    </citation>
    <scope>NUCLEOTIDE SEQUENCE</scope>
</reference>
<protein>
    <submittedName>
        <fullName evidence="2">Uncharacterized protein</fullName>
    </submittedName>
</protein>
<name>A0A6L2LVX2_TANCI</name>
<dbReference type="AlphaFoldDB" id="A0A6L2LVX2"/>